<dbReference type="AlphaFoldDB" id="A0A6L8WCH2"/>
<sequence>MTTYLFTHRDCLFHDTGTGHPERADRLRAVLHKLDLENFPMLERRDAPLASQEQLALAHDKAHLDYLVTRAPSVGIIELDPDTKMSPGSQTAAQYAAGAVIAAIDVVMDEAKTNAFCAIRPPGHHAEADHAMGFCLYNNVAIGAYYARKKYNLERIAVVDFDVHHGNGTQAIFERDPGMFYASTHQAHFYPGTGDASETGVGNIVNVPLVAGSGSRAFREAYDNVILPALEAFRPELIIISAGFDGHEKDPLANLNLTAADFGWITKKLVAIADSQSGGRIVSALEGGYDLEGLAEGVDAHVKALLRT</sequence>
<evidence type="ECO:0000313" key="3">
    <source>
        <dbReference type="EMBL" id="MZR32113.1"/>
    </source>
</evidence>
<dbReference type="EMBL" id="WTUW01000009">
    <property type="protein sequence ID" value="MZR32113.1"/>
    <property type="molecule type" value="Genomic_DNA"/>
</dbReference>
<dbReference type="InterPro" id="IPR023696">
    <property type="entry name" value="Ureohydrolase_dom_sf"/>
</dbReference>
<dbReference type="Proteomes" id="UP000476030">
    <property type="component" value="Unassembled WGS sequence"/>
</dbReference>
<dbReference type="InterPro" id="IPR037138">
    <property type="entry name" value="His_deacetylse_dom_sf"/>
</dbReference>
<evidence type="ECO:0000259" key="2">
    <source>
        <dbReference type="Pfam" id="PF00850"/>
    </source>
</evidence>
<dbReference type="GO" id="GO:0004407">
    <property type="term" value="F:histone deacetylase activity"/>
    <property type="evidence" value="ECO:0007669"/>
    <property type="project" value="TreeGrafter"/>
</dbReference>
<dbReference type="SUPFAM" id="SSF52768">
    <property type="entry name" value="Arginase/deacetylase"/>
    <property type="match status" value="1"/>
</dbReference>
<dbReference type="GO" id="GO:0040029">
    <property type="term" value="P:epigenetic regulation of gene expression"/>
    <property type="evidence" value="ECO:0007669"/>
    <property type="project" value="TreeGrafter"/>
</dbReference>
<dbReference type="InterPro" id="IPR023801">
    <property type="entry name" value="His_deacetylse_dom"/>
</dbReference>
<dbReference type="RefSeq" id="WP_161316684.1">
    <property type="nucleotide sequence ID" value="NZ_WTUW01000009.1"/>
</dbReference>
<evidence type="ECO:0000256" key="1">
    <source>
        <dbReference type="ARBA" id="ARBA00005947"/>
    </source>
</evidence>
<dbReference type="CDD" id="cd11599">
    <property type="entry name" value="HDAC_classII_2"/>
    <property type="match status" value="1"/>
</dbReference>
<proteinExistence type="inferred from homology"/>
<keyword evidence="4" id="KW-1185">Reference proteome</keyword>
<dbReference type="PANTHER" id="PTHR10625">
    <property type="entry name" value="HISTONE DEACETYLASE HDAC1-RELATED"/>
    <property type="match status" value="1"/>
</dbReference>
<evidence type="ECO:0000313" key="4">
    <source>
        <dbReference type="Proteomes" id="UP000476030"/>
    </source>
</evidence>
<gene>
    <name evidence="3" type="ORF">GQE98_15855</name>
</gene>
<feature type="domain" description="Histone deacetylase" evidence="2">
    <location>
        <begin position="20"/>
        <end position="305"/>
    </location>
</feature>
<dbReference type="PRINTS" id="PR01270">
    <property type="entry name" value="HDASUPER"/>
</dbReference>
<protein>
    <submittedName>
        <fullName evidence="3">Histone deacetylase family protein</fullName>
    </submittedName>
</protein>
<accession>A0A6L8WCH2</accession>
<dbReference type="InterPro" id="IPR000286">
    <property type="entry name" value="HDACs"/>
</dbReference>
<organism evidence="3 4">
    <name type="scientific">Sneathiella litorea</name>
    <dbReference type="NCBI Taxonomy" id="2606216"/>
    <lineage>
        <taxon>Bacteria</taxon>
        <taxon>Pseudomonadati</taxon>
        <taxon>Pseudomonadota</taxon>
        <taxon>Alphaproteobacteria</taxon>
        <taxon>Sneathiellales</taxon>
        <taxon>Sneathiellaceae</taxon>
        <taxon>Sneathiella</taxon>
    </lineage>
</organism>
<dbReference type="Gene3D" id="3.40.800.20">
    <property type="entry name" value="Histone deacetylase domain"/>
    <property type="match status" value="1"/>
</dbReference>
<comment type="similarity">
    <text evidence="1">Belongs to the histone deacetylase family.</text>
</comment>
<dbReference type="Pfam" id="PF00850">
    <property type="entry name" value="Hist_deacetyl"/>
    <property type="match status" value="1"/>
</dbReference>
<name>A0A6L8WCH2_9PROT</name>
<reference evidence="3 4" key="1">
    <citation type="submission" date="2019-12" db="EMBL/GenBank/DDBJ databases">
        <title>Snethiella sp. nov. sp. isolated from sea sand.</title>
        <authorList>
            <person name="Kim J."/>
            <person name="Jeong S.E."/>
            <person name="Jung H.S."/>
            <person name="Jeon C.O."/>
        </authorList>
    </citation>
    <scope>NUCLEOTIDE SEQUENCE [LARGE SCALE GENOMIC DNA]</scope>
    <source>
        <strain evidence="3 4">DP05</strain>
    </source>
</reference>
<comment type="caution">
    <text evidence="3">The sequence shown here is derived from an EMBL/GenBank/DDBJ whole genome shotgun (WGS) entry which is preliminary data.</text>
</comment>
<dbReference type="PANTHER" id="PTHR10625:SF10">
    <property type="entry name" value="HISTONE DEACETYLASE HDAC1"/>
    <property type="match status" value="1"/>
</dbReference>